<evidence type="ECO:0000313" key="2">
    <source>
        <dbReference type="EMBL" id="RXK15150.1"/>
    </source>
</evidence>
<feature type="domain" description="N-acetyltransferase" evidence="1">
    <location>
        <begin position="18"/>
        <end position="69"/>
    </location>
</feature>
<dbReference type="CDD" id="cd04301">
    <property type="entry name" value="NAT_SF"/>
    <property type="match status" value="1"/>
</dbReference>
<dbReference type="InterPro" id="IPR000182">
    <property type="entry name" value="GNAT_dom"/>
</dbReference>
<dbReference type="Proteomes" id="UP000290092">
    <property type="component" value="Unassembled WGS sequence"/>
</dbReference>
<keyword evidence="3" id="KW-1185">Reference proteome</keyword>
<dbReference type="AlphaFoldDB" id="A0AAX2AG75"/>
<dbReference type="Pfam" id="PF00583">
    <property type="entry name" value="Acetyltransf_1"/>
    <property type="match status" value="1"/>
</dbReference>
<gene>
    <name evidence="2" type="ORF">CP985_10075</name>
</gene>
<evidence type="ECO:0000259" key="1">
    <source>
        <dbReference type="Pfam" id="PF00583"/>
    </source>
</evidence>
<dbReference type="SUPFAM" id="SSF55729">
    <property type="entry name" value="Acyl-CoA N-acyltransferases (Nat)"/>
    <property type="match status" value="1"/>
</dbReference>
<dbReference type="RefSeq" id="WP_114841043.1">
    <property type="nucleotide sequence ID" value="NZ_CP031219.1"/>
</dbReference>
<accession>A0AAX2AG75</accession>
<dbReference type="EMBL" id="NXID01000037">
    <property type="protein sequence ID" value="RXK15150.1"/>
    <property type="molecule type" value="Genomic_DNA"/>
</dbReference>
<dbReference type="Gene3D" id="3.40.630.30">
    <property type="match status" value="1"/>
</dbReference>
<reference evidence="2 3" key="1">
    <citation type="submission" date="2017-09" db="EMBL/GenBank/DDBJ databases">
        <title>Genomics of the genus Arcobacter.</title>
        <authorList>
            <person name="Perez-Cataluna A."/>
            <person name="Figueras M.J."/>
            <person name="Salas-Masso N."/>
        </authorList>
    </citation>
    <scope>NUCLEOTIDE SEQUENCE [LARGE SCALE GENOMIC DNA]</scope>
    <source>
        <strain evidence="2 3">CECT 7386</strain>
    </source>
</reference>
<organism evidence="2 3">
    <name type="scientific">Malaciobacter mytili LMG 24559</name>
    <dbReference type="NCBI Taxonomy" id="1032238"/>
    <lineage>
        <taxon>Bacteria</taxon>
        <taxon>Pseudomonadati</taxon>
        <taxon>Campylobacterota</taxon>
        <taxon>Epsilonproteobacteria</taxon>
        <taxon>Campylobacterales</taxon>
        <taxon>Arcobacteraceae</taxon>
        <taxon>Malaciobacter</taxon>
    </lineage>
</organism>
<dbReference type="InterPro" id="IPR016181">
    <property type="entry name" value="Acyl_CoA_acyltransferase"/>
</dbReference>
<dbReference type="KEGG" id="amyt:AMYT_0552"/>
<dbReference type="GO" id="GO:0016747">
    <property type="term" value="F:acyltransferase activity, transferring groups other than amino-acyl groups"/>
    <property type="evidence" value="ECO:0007669"/>
    <property type="project" value="InterPro"/>
</dbReference>
<sequence length="110" mass="13028">MKAKFLNNKIYIKDEDKAYLNANIIDENTIFIELLKVEYKYRNKKVASNMMEKSIEYLKTKGFKQIYLNALPLDSFSPPLEKLKTFYKKFDFNEIQSLDNSNANLMLKVI</sequence>
<proteinExistence type="predicted"/>
<comment type="caution">
    <text evidence="2">The sequence shown here is derived from an EMBL/GenBank/DDBJ whole genome shotgun (WGS) entry which is preliminary data.</text>
</comment>
<evidence type="ECO:0000313" key="3">
    <source>
        <dbReference type="Proteomes" id="UP000290092"/>
    </source>
</evidence>
<name>A0AAX2AG75_9BACT</name>
<protein>
    <recommendedName>
        <fullName evidence="1">N-acetyltransferase domain-containing protein</fullName>
    </recommendedName>
</protein>